<evidence type="ECO:0000313" key="2">
    <source>
        <dbReference type="Proteomes" id="UP001497680"/>
    </source>
</evidence>
<accession>A0ACC0CUD7</accession>
<comment type="caution">
    <text evidence="1">The sequence shown here is derived from an EMBL/GenBank/DDBJ whole genome shotgun (WGS) entry which is preliminary data.</text>
</comment>
<organism evidence="1 2">
    <name type="scientific">Hypoxylon rubiginosum</name>
    <dbReference type="NCBI Taxonomy" id="110542"/>
    <lineage>
        <taxon>Eukaryota</taxon>
        <taxon>Fungi</taxon>
        <taxon>Dikarya</taxon>
        <taxon>Ascomycota</taxon>
        <taxon>Pezizomycotina</taxon>
        <taxon>Sordariomycetes</taxon>
        <taxon>Xylariomycetidae</taxon>
        <taxon>Xylariales</taxon>
        <taxon>Hypoxylaceae</taxon>
        <taxon>Hypoxylon</taxon>
    </lineage>
</organism>
<keyword evidence="2" id="KW-1185">Reference proteome</keyword>
<proteinExistence type="predicted"/>
<gene>
    <name evidence="1" type="ORF">F4821DRAFT_243942</name>
</gene>
<dbReference type="EMBL" id="MU394345">
    <property type="protein sequence ID" value="KAI6083918.1"/>
    <property type="molecule type" value="Genomic_DNA"/>
</dbReference>
<reference evidence="1 2" key="1">
    <citation type="journal article" date="2022" name="New Phytol.">
        <title>Ecological generalism drives hyperdiversity of secondary metabolite gene clusters in xylarialean endophytes.</title>
        <authorList>
            <person name="Franco M.E.E."/>
            <person name="Wisecaver J.H."/>
            <person name="Arnold A.E."/>
            <person name="Ju Y.M."/>
            <person name="Slot J.C."/>
            <person name="Ahrendt S."/>
            <person name="Moore L.P."/>
            <person name="Eastman K.E."/>
            <person name="Scott K."/>
            <person name="Konkel Z."/>
            <person name="Mondo S.J."/>
            <person name="Kuo A."/>
            <person name="Hayes R.D."/>
            <person name="Haridas S."/>
            <person name="Andreopoulos B."/>
            <person name="Riley R."/>
            <person name="LaButti K."/>
            <person name="Pangilinan J."/>
            <person name="Lipzen A."/>
            <person name="Amirebrahimi M."/>
            <person name="Yan J."/>
            <person name="Adam C."/>
            <person name="Keymanesh K."/>
            <person name="Ng V."/>
            <person name="Louie K."/>
            <person name="Northen T."/>
            <person name="Drula E."/>
            <person name="Henrissat B."/>
            <person name="Hsieh H.M."/>
            <person name="Youens-Clark K."/>
            <person name="Lutzoni F."/>
            <person name="Miadlikowska J."/>
            <person name="Eastwood D.C."/>
            <person name="Hamelin R.C."/>
            <person name="Grigoriev I.V."/>
            <person name="U'Ren J.M."/>
        </authorList>
    </citation>
    <scope>NUCLEOTIDE SEQUENCE [LARGE SCALE GENOMIC DNA]</scope>
    <source>
        <strain evidence="1 2">ER1909</strain>
    </source>
</reference>
<dbReference type="Proteomes" id="UP001497680">
    <property type="component" value="Unassembled WGS sequence"/>
</dbReference>
<evidence type="ECO:0000313" key="1">
    <source>
        <dbReference type="EMBL" id="KAI6083918.1"/>
    </source>
</evidence>
<sequence length="458" mass="51507">MMAGFLGKFKESVTKTKTEMEHDSSAPRRKSKRRKIPCRKIKSPEIGSLYDILHDSSGSSLYVPPFCWTDQHTSLLGRFVQRPPQNTPTPSATSSPRRTPQSFTPLAIINISGQLDLMMEEGSSQYQQSTSMEIILDILFPSRLSNTSGILTMRCGSARYSSAIRCQGMWKCASVLRSFESATASIPGSSSSSLGTWAYGKWMDSATPYDTPVLAYISRDHLNYMRRSCYRISSFPDGSFNYVIHSLQQMRSRKLTPKNPDEDQYILATMIAMAQQHVYTGIYTGVGFAPRDIRVSVITLSREDASFIVYTAVISTAFLHFFNYPDKAPPGDPKITIEYQRVPVWPVLGLKERLGQVLGKDIVGEVNPTRMETFEDEWVTESDSEKFDKETYAVSFGSKLSGERTPIPSTPRVMPPKRKVLSEVFNTSFSEDRDSTDFPSELLAKRRCLEEGRLGVVR</sequence>
<protein>
    <submittedName>
        <fullName evidence="1">Uncharacterized protein</fullName>
    </submittedName>
</protein>
<name>A0ACC0CUD7_9PEZI</name>